<feature type="domain" description="Carrier" evidence="5">
    <location>
        <begin position="324"/>
        <end position="400"/>
    </location>
</feature>
<keyword evidence="3" id="KW-0597">Phosphoprotein</keyword>
<dbReference type="InterPro" id="IPR042099">
    <property type="entry name" value="ANL_N_sf"/>
</dbReference>
<dbReference type="Gene3D" id="1.10.1200.10">
    <property type="entry name" value="ACP-like"/>
    <property type="match status" value="1"/>
</dbReference>
<dbReference type="SMART" id="SM00823">
    <property type="entry name" value="PKS_PP"/>
    <property type="match status" value="1"/>
</dbReference>
<evidence type="ECO:0000256" key="2">
    <source>
        <dbReference type="ARBA" id="ARBA00022450"/>
    </source>
</evidence>
<keyword evidence="4" id="KW-0436">Ligase</keyword>
<proteinExistence type="inferred from homology"/>
<evidence type="ECO:0000256" key="3">
    <source>
        <dbReference type="ARBA" id="ARBA00022553"/>
    </source>
</evidence>
<dbReference type="AlphaFoldDB" id="H0EHS5"/>
<dbReference type="InterPro" id="IPR045851">
    <property type="entry name" value="AMP-bd_C_sf"/>
</dbReference>
<evidence type="ECO:0000313" key="7">
    <source>
        <dbReference type="Proteomes" id="UP000005446"/>
    </source>
</evidence>
<keyword evidence="7" id="KW-1185">Reference proteome</keyword>
<sequence length="571" mass="62792">MATQKTFQEVLKERAHSECTQNMLFYPLGNTCNAKAVEITHQQALAAVSSKAAMRALPLDRPFLNWIGLDHVAGLLESHLQALWLGVGQIHYDVSRGHLVASLGKCLGGMEMRIVASDGQPAASGEAGGLEVRGRLVFQGYYRNKTATQQALTPEHWFRTGDRGRIDDNGNLSLVGRAQEVININGVKIVAIDVQTAMEKILGNRVARLVVFSSTSTALHTEQVTIAYIPKTFPVPDEEMADIAGLAKQECLLRTATLPVIFALREVTIPLLPRSALGKLSRLKMTRLFEDGTFVEDLECHQHALLRASTAVAKRNGVMPWRPNEAEAKLLEHVVETLDRGTEEVTLGPETSLFDIGFTSMHVIKLKHLIERRLGIDVPVVLIMKNPTVRALAIEIDACSKKNNSISTSFESYDPVVVFRAEGAKTPLWLIHPGVGEVLVFIGLAKCLAADDRPVLALRAAGFEPNNPGFDSIEQTVDVYTAAIRRRQPHGPYALAGYSYGAMLAFETAKRLRASGDEVRFLGSFNLPPHIKQRIHALARWVDVAFGLQRMASAYDPSGQETLEEKCDKLK</sequence>
<dbReference type="InterPro" id="IPR020806">
    <property type="entry name" value="PKS_PP-bd"/>
</dbReference>
<dbReference type="PANTHER" id="PTHR43201">
    <property type="entry name" value="ACYL-COA SYNTHETASE"/>
    <property type="match status" value="1"/>
</dbReference>
<dbReference type="Pfam" id="PF00550">
    <property type="entry name" value="PP-binding"/>
    <property type="match status" value="1"/>
</dbReference>
<accession>H0EHS5</accession>
<dbReference type="InterPro" id="IPR009081">
    <property type="entry name" value="PP-bd_ACP"/>
</dbReference>
<evidence type="ECO:0000259" key="5">
    <source>
        <dbReference type="PROSITE" id="PS50075"/>
    </source>
</evidence>
<evidence type="ECO:0000313" key="6">
    <source>
        <dbReference type="EMBL" id="EHL01931.1"/>
    </source>
</evidence>
<dbReference type="Pfam" id="PF00975">
    <property type="entry name" value="Thioesterase"/>
    <property type="match status" value="1"/>
</dbReference>
<dbReference type="OrthoDB" id="10253869at2759"/>
<organism evidence="6 7">
    <name type="scientific">Glarea lozoyensis (strain ATCC 74030 / MF5533)</name>
    <dbReference type="NCBI Taxonomy" id="1104152"/>
    <lineage>
        <taxon>Eukaryota</taxon>
        <taxon>Fungi</taxon>
        <taxon>Dikarya</taxon>
        <taxon>Ascomycota</taxon>
        <taxon>Pezizomycotina</taxon>
        <taxon>Leotiomycetes</taxon>
        <taxon>Helotiales</taxon>
        <taxon>Helotiaceae</taxon>
        <taxon>Glarea</taxon>
    </lineage>
</organism>
<comment type="caution">
    <text evidence="6">The sequence shown here is derived from an EMBL/GenBank/DDBJ whole genome shotgun (WGS) entry which is preliminary data.</text>
</comment>
<dbReference type="GO" id="GO:0031177">
    <property type="term" value="F:phosphopantetheine binding"/>
    <property type="evidence" value="ECO:0007669"/>
    <property type="project" value="InterPro"/>
</dbReference>
<dbReference type="GO" id="GO:0031956">
    <property type="term" value="F:medium-chain fatty acid-CoA ligase activity"/>
    <property type="evidence" value="ECO:0007669"/>
    <property type="project" value="TreeGrafter"/>
</dbReference>
<dbReference type="SUPFAM" id="SSF53474">
    <property type="entry name" value="alpha/beta-Hydrolases"/>
    <property type="match status" value="1"/>
</dbReference>
<dbReference type="SUPFAM" id="SSF47336">
    <property type="entry name" value="ACP-like"/>
    <property type="match status" value="1"/>
</dbReference>
<dbReference type="PROSITE" id="PS50075">
    <property type="entry name" value="CARRIER"/>
    <property type="match status" value="1"/>
</dbReference>
<protein>
    <submittedName>
        <fullName evidence="6">Putative Dimodular nonribosomal peptide synthase</fullName>
    </submittedName>
</protein>
<dbReference type="InterPro" id="IPR029058">
    <property type="entry name" value="AB_hydrolase_fold"/>
</dbReference>
<dbReference type="InterPro" id="IPR001031">
    <property type="entry name" value="Thioesterase"/>
</dbReference>
<dbReference type="InParanoid" id="H0EHS5"/>
<dbReference type="HOGENOM" id="CLU_477383_0_0_1"/>
<dbReference type="EMBL" id="AGUE01000041">
    <property type="protein sequence ID" value="EHL01931.1"/>
    <property type="molecule type" value="Genomic_DNA"/>
</dbReference>
<comment type="similarity">
    <text evidence="1">Belongs to the ATP-dependent AMP-binding enzyme family.</text>
</comment>
<dbReference type="SUPFAM" id="SSF56801">
    <property type="entry name" value="Acetyl-CoA synthetase-like"/>
    <property type="match status" value="1"/>
</dbReference>
<dbReference type="GO" id="GO:0006631">
    <property type="term" value="P:fatty acid metabolic process"/>
    <property type="evidence" value="ECO:0007669"/>
    <property type="project" value="TreeGrafter"/>
</dbReference>
<dbReference type="InterPro" id="IPR036736">
    <property type="entry name" value="ACP-like_sf"/>
</dbReference>
<name>H0EHS5_GLAL7</name>
<reference evidence="6 7" key="1">
    <citation type="journal article" date="2012" name="Eukaryot. Cell">
        <title>Genome sequence of the fungus Glarea lozoyensis: the first genome sequence of a species from the Helotiaceae family.</title>
        <authorList>
            <person name="Youssar L."/>
            <person name="Gruening B.A."/>
            <person name="Erxleben A."/>
            <person name="Guenther S."/>
            <person name="Huettel W."/>
        </authorList>
    </citation>
    <scope>NUCLEOTIDE SEQUENCE [LARGE SCALE GENOMIC DNA]</scope>
    <source>
        <strain evidence="7">ATCC 74030 / MF5533</strain>
    </source>
</reference>
<dbReference type="Gene3D" id="3.40.50.1820">
    <property type="entry name" value="alpha/beta hydrolase"/>
    <property type="match status" value="1"/>
</dbReference>
<gene>
    <name evidence="6" type="ORF">M7I_2061</name>
</gene>
<dbReference type="Gene3D" id="3.40.50.12780">
    <property type="entry name" value="N-terminal domain of ligase-like"/>
    <property type="match status" value="2"/>
</dbReference>
<dbReference type="Proteomes" id="UP000005446">
    <property type="component" value="Unassembled WGS sequence"/>
</dbReference>
<dbReference type="PANTHER" id="PTHR43201:SF5">
    <property type="entry name" value="MEDIUM-CHAIN ACYL-COA LIGASE ACSF2, MITOCHONDRIAL"/>
    <property type="match status" value="1"/>
</dbReference>
<evidence type="ECO:0000256" key="4">
    <source>
        <dbReference type="ARBA" id="ARBA00022598"/>
    </source>
</evidence>
<keyword evidence="2" id="KW-0596">Phosphopantetheine</keyword>
<dbReference type="Gene3D" id="3.30.300.30">
    <property type="match status" value="1"/>
</dbReference>
<evidence type="ECO:0000256" key="1">
    <source>
        <dbReference type="ARBA" id="ARBA00006432"/>
    </source>
</evidence>